<keyword evidence="3" id="KW-1185">Reference proteome</keyword>
<gene>
    <name evidence="2" type="ORF">K460DRAFT_14893</name>
</gene>
<dbReference type="AlphaFoldDB" id="A0A9P4LDR8"/>
<name>A0A9P4LDR8_9PLEO</name>
<evidence type="ECO:0000313" key="3">
    <source>
        <dbReference type="Proteomes" id="UP000800039"/>
    </source>
</evidence>
<dbReference type="RefSeq" id="XP_040792947.1">
    <property type="nucleotide sequence ID" value="XM_040926798.1"/>
</dbReference>
<protein>
    <submittedName>
        <fullName evidence="2">Uncharacterized protein</fullName>
    </submittedName>
</protein>
<dbReference type="GeneID" id="63844050"/>
<dbReference type="Proteomes" id="UP000800039">
    <property type="component" value="Unassembled WGS sequence"/>
</dbReference>
<organism evidence="2 3">
    <name type="scientific">Cucurbitaria berberidis CBS 394.84</name>
    <dbReference type="NCBI Taxonomy" id="1168544"/>
    <lineage>
        <taxon>Eukaryota</taxon>
        <taxon>Fungi</taxon>
        <taxon>Dikarya</taxon>
        <taxon>Ascomycota</taxon>
        <taxon>Pezizomycotina</taxon>
        <taxon>Dothideomycetes</taxon>
        <taxon>Pleosporomycetidae</taxon>
        <taxon>Pleosporales</taxon>
        <taxon>Pleosporineae</taxon>
        <taxon>Cucurbitariaceae</taxon>
        <taxon>Cucurbitaria</taxon>
    </lineage>
</organism>
<comment type="caution">
    <text evidence="2">The sequence shown here is derived from an EMBL/GenBank/DDBJ whole genome shotgun (WGS) entry which is preliminary data.</text>
</comment>
<sequence>MREKCLGCCYRASPEAKVLKDLWGLVGLCSATFQPAIPTARDQRRSCRITCLEWGRNRSTPSGLISLFRPRAKLQFSTPRSRSFRPAVGMWLCRDSGLAHSIKDGYVQATLALVRFEEQRPCCLQKKNDVVIVVFARDSATEIVSRGNAGTAGGGSDMPLRTITNKPSVAQK</sequence>
<evidence type="ECO:0000256" key="1">
    <source>
        <dbReference type="SAM" id="MobiDB-lite"/>
    </source>
</evidence>
<evidence type="ECO:0000313" key="2">
    <source>
        <dbReference type="EMBL" id="KAF1850384.1"/>
    </source>
</evidence>
<feature type="compositionally biased region" description="Polar residues" evidence="1">
    <location>
        <begin position="162"/>
        <end position="172"/>
    </location>
</feature>
<proteinExistence type="predicted"/>
<feature type="region of interest" description="Disordered" evidence="1">
    <location>
        <begin position="147"/>
        <end position="172"/>
    </location>
</feature>
<reference evidence="2" key="1">
    <citation type="submission" date="2020-01" db="EMBL/GenBank/DDBJ databases">
        <authorList>
            <consortium name="DOE Joint Genome Institute"/>
            <person name="Haridas S."/>
            <person name="Albert R."/>
            <person name="Binder M."/>
            <person name="Bloem J."/>
            <person name="Labutti K."/>
            <person name="Salamov A."/>
            <person name="Andreopoulos B."/>
            <person name="Baker S.E."/>
            <person name="Barry K."/>
            <person name="Bills G."/>
            <person name="Bluhm B.H."/>
            <person name="Cannon C."/>
            <person name="Castanera R."/>
            <person name="Culley D.E."/>
            <person name="Daum C."/>
            <person name="Ezra D."/>
            <person name="Gonzalez J.B."/>
            <person name="Henrissat B."/>
            <person name="Kuo A."/>
            <person name="Liang C."/>
            <person name="Lipzen A."/>
            <person name="Lutzoni F."/>
            <person name="Magnuson J."/>
            <person name="Mondo S."/>
            <person name="Nolan M."/>
            <person name="Ohm R."/>
            <person name="Pangilinan J."/>
            <person name="Park H.-J."/>
            <person name="Ramirez L."/>
            <person name="Alfaro M."/>
            <person name="Sun H."/>
            <person name="Tritt A."/>
            <person name="Yoshinaga Y."/>
            <person name="Zwiers L.-H."/>
            <person name="Turgeon B.G."/>
            <person name="Goodwin S.B."/>
            <person name="Spatafora J.W."/>
            <person name="Crous P.W."/>
            <person name="Grigoriev I.V."/>
        </authorList>
    </citation>
    <scope>NUCLEOTIDE SEQUENCE</scope>
    <source>
        <strain evidence="2">CBS 394.84</strain>
    </source>
</reference>
<dbReference type="EMBL" id="ML976614">
    <property type="protein sequence ID" value="KAF1850384.1"/>
    <property type="molecule type" value="Genomic_DNA"/>
</dbReference>
<accession>A0A9P4LDR8</accession>